<feature type="binding site" evidence="8">
    <location>
        <position position="232"/>
    </location>
    <ligand>
        <name>Ca(2+)</name>
        <dbReference type="ChEBI" id="CHEBI:29108"/>
    </ligand>
</feature>
<evidence type="ECO:0000256" key="3">
    <source>
        <dbReference type="ARBA" id="ARBA00022525"/>
    </source>
</evidence>
<dbReference type="SUPFAM" id="SSF49723">
    <property type="entry name" value="Lipase/lipooxygenase domain (PLAT/LH2 domain)"/>
    <property type="match status" value="1"/>
</dbReference>
<dbReference type="SUPFAM" id="SSF53474">
    <property type="entry name" value="alpha/beta-Hydrolases"/>
    <property type="match status" value="1"/>
</dbReference>
<dbReference type="Gene3D" id="3.40.50.1820">
    <property type="entry name" value="alpha/beta hydrolase"/>
    <property type="match status" value="1"/>
</dbReference>
<sequence length="478" mass="52908">MVTVTIDNLVAKLSMVPYKAISCKGGKDIDEGGDVCYDPLGCFSDEDPYAKTLQRPKAALPWTPKEIGTRFLLYTQQNPRRHQVISAYNVTSIEKSNFKTTRKTCIIIHGMGDKAENSWVSNMCTEILGVDDINCIGADWRKGSGNIQIYIQAANNARVVGAEVAYLLQIIQEKINSSYSPSNIHIIGHSLGAHAAGEAGKRYPGIWKITGLDPAHPYFEDTPDEVRLDRTDAVFVEVIHTDTASPLGVGIRKPIGHHDIYPNGGKHMPGCPSKISAIGNFNAIVDILACNHFRAFYYYTASIRQPDGFLAYPCDTYDSFKAGSCFPCPQSGCPLMGYFSKSSHGISSSQRFYLNTGSDLSNLPSWRYKLSVTLRGTNGIQGKIHIAIFATEGTVEEYEALIDYFLPGNMYSSFFDVGFELKNITHITFSWSPFIFNLFQHQLGAERINVQSGKDGRTSSFYTEGTVKEHVIQTLHPC</sequence>
<dbReference type="InterPro" id="IPR033906">
    <property type="entry name" value="Lipase_N"/>
</dbReference>
<feature type="binding site" evidence="8">
    <location>
        <position position="227"/>
    </location>
    <ligand>
        <name>Ca(2+)</name>
        <dbReference type="ChEBI" id="CHEBI:29108"/>
    </ligand>
</feature>
<evidence type="ECO:0000259" key="12">
    <source>
        <dbReference type="Pfam" id="PF01477"/>
    </source>
</evidence>
<evidence type="ECO:0000256" key="9">
    <source>
        <dbReference type="RuleBase" id="RU004262"/>
    </source>
</evidence>
<protein>
    <recommendedName>
        <fullName evidence="10">Triacylglycerol lipase</fullName>
        <ecNumber evidence="10">3.1.1.3</ecNumber>
    </recommendedName>
    <alternativeName>
        <fullName evidence="10">Pancreatic lipase</fullName>
    </alternativeName>
</protein>
<evidence type="ECO:0000259" key="11">
    <source>
        <dbReference type="Pfam" id="PF00151"/>
    </source>
</evidence>
<feature type="binding site" evidence="8">
    <location>
        <position position="229"/>
    </location>
    <ligand>
        <name>Ca(2+)</name>
        <dbReference type="ChEBI" id="CHEBI:29108"/>
    </ligand>
</feature>
<evidence type="ECO:0000313" key="14">
    <source>
        <dbReference type="Proteomes" id="UP001295444"/>
    </source>
</evidence>
<keyword evidence="10" id="KW-0442">Lipid degradation</keyword>
<keyword evidence="10" id="KW-0443">Lipid metabolism</keyword>
<dbReference type="EMBL" id="OW240922">
    <property type="protein sequence ID" value="CAH2323208.1"/>
    <property type="molecule type" value="Genomic_DNA"/>
</dbReference>
<comment type="subcellular location">
    <subcellularLocation>
        <location evidence="1 10">Secreted</location>
    </subcellularLocation>
</comment>
<dbReference type="GO" id="GO:0046872">
    <property type="term" value="F:metal ion binding"/>
    <property type="evidence" value="ECO:0007669"/>
    <property type="project" value="UniProtKB-KW"/>
</dbReference>
<dbReference type="CDD" id="cd00707">
    <property type="entry name" value="Pancreat_lipase_like"/>
    <property type="match status" value="1"/>
</dbReference>
<dbReference type="PANTHER" id="PTHR11610">
    <property type="entry name" value="LIPASE"/>
    <property type="match status" value="1"/>
</dbReference>
<dbReference type="EC" id="3.1.1.3" evidence="10"/>
<feature type="domain" description="PLAT" evidence="12">
    <location>
        <begin position="368"/>
        <end position="469"/>
    </location>
</feature>
<dbReference type="InterPro" id="IPR002331">
    <property type="entry name" value="Lipase_panc"/>
</dbReference>
<accession>A0AAD1THL0</accession>
<evidence type="ECO:0000256" key="1">
    <source>
        <dbReference type="ARBA" id="ARBA00004613"/>
    </source>
</evidence>
<name>A0AAD1THL0_PELCU</name>
<evidence type="ECO:0000256" key="6">
    <source>
        <dbReference type="ARBA" id="ARBA00023157"/>
    </source>
</evidence>
<dbReference type="GO" id="GO:0016042">
    <property type="term" value="P:lipid catabolic process"/>
    <property type="evidence" value="ECO:0007669"/>
    <property type="project" value="UniProtKB-KW"/>
</dbReference>
<dbReference type="PRINTS" id="PR00821">
    <property type="entry name" value="TAGLIPASE"/>
</dbReference>
<proteinExistence type="inferred from homology"/>
<dbReference type="PIRSF" id="PIRSF000865">
    <property type="entry name" value="Lipoprotein_lipase_LIPH"/>
    <property type="match status" value="1"/>
</dbReference>
<dbReference type="InterPro" id="IPR001024">
    <property type="entry name" value="PLAT/LH2_dom"/>
</dbReference>
<dbReference type="Pfam" id="PF01477">
    <property type="entry name" value="PLAT"/>
    <property type="match status" value="1"/>
</dbReference>
<reference evidence="13" key="1">
    <citation type="submission" date="2022-03" db="EMBL/GenBank/DDBJ databases">
        <authorList>
            <person name="Alioto T."/>
            <person name="Alioto T."/>
            <person name="Gomez Garrido J."/>
        </authorList>
    </citation>
    <scope>NUCLEOTIDE SEQUENCE</scope>
</reference>
<dbReference type="InterPro" id="IPR016272">
    <property type="entry name" value="Lipase_LIPH"/>
</dbReference>
<keyword evidence="3 10" id="KW-0964">Secreted</keyword>
<feature type="active site" description="Nucleophile" evidence="7">
    <location>
        <position position="190"/>
    </location>
</feature>
<dbReference type="PRINTS" id="PR00823">
    <property type="entry name" value="PANCLIPASE"/>
</dbReference>
<dbReference type="InterPro" id="IPR029058">
    <property type="entry name" value="AB_hydrolase_fold"/>
</dbReference>
<evidence type="ECO:0000256" key="4">
    <source>
        <dbReference type="ARBA" id="ARBA00022723"/>
    </source>
</evidence>
<dbReference type="InterPro" id="IPR036392">
    <property type="entry name" value="PLAT/LH2_dom_sf"/>
</dbReference>
<keyword evidence="6 10" id="KW-1015">Disulfide bond</keyword>
<dbReference type="InterPro" id="IPR013818">
    <property type="entry name" value="Lipase"/>
</dbReference>
<keyword evidence="5 8" id="KW-0106">Calcium</keyword>
<evidence type="ECO:0000313" key="13">
    <source>
        <dbReference type="EMBL" id="CAH2323208.1"/>
    </source>
</evidence>
<keyword evidence="4 8" id="KW-0479">Metal-binding</keyword>
<dbReference type="FunFam" id="2.60.60.20:FF:000003">
    <property type="entry name" value="Triacylglycerol lipase"/>
    <property type="match status" value="1"/>
</dbReference>
<dbReference type="PANTHER" id="PTHR11610:SF182">
    <property type="entry name" value="TRIACYLGLYCEROL LIPASE"/>
    <property type="match status" value="1"/>
</dbReference>
<evidence type="ECO:0000256" key="5">
    <source>
        <dbReference type="ARBA" id="ARBA00022837"/>
    </source>
</evidence>
<dbReference type="Pfam" id="PF00151">
    <property type="entry name" value="Lipase"/>
    <property type="match status" value="1"/>
</dbReference>
<dbReference type="FunFam" id="3.40.50.1820:FF:000033">
    <property type="entry name" value="Pancreatic triacylglycerol lipase"/>
    <property type="match status" value="1"/>
</dbReference>
<evidence type="ECO:0000256" key="8">
    <source>
        <dbReference type="PIRSR" id="PIRSR000865-2"/>
    </source>
</evidence>
<dbReference type="InterPro" id="IPR000734">
    <property type="entry name" value="TAG_lipase"/>
</dbReference>
<dbReference type="AlphaFoldDB" id="A0AAD1THL0"/>
<feature type="active site" description="Charge relay system" evidence="7">
    <location>
        <position position="213"/>
    </location>
</feature>
<feature type="active site" description="Charge relay system" evidence="7">
    <location>
        <position position="292"/>
    </location>
</feature>
<evidence type="ECO:0000256" key="2">
    <source>
        <dbReference type="ARBA" id="ARBA00010701"/>
    </source>
</evidence>
<dbReference type="GO" id="GO:0005615">
    <property type="term" value="C:extracellular space"/>
    <property type="evidence" value="ECO:0007669"/>
    <property type="project" value="TreeGrafter"/>
</dbReference>
<dbReference type="GO" id="GO:0004465">
    <property type="term" value="F:lipoprotein lipase activity"/>
    <property type="evidence" value="ECO:0007669"/>
    <property type="project" value="TreeGrafter"/>
</dbReference>
<evidence type="ECO:0000256" key="10">
    <source>
        <dbReference type="RuleBase" id="RU362046"/>
    </source>
</evidence>
<keyword evidence="14" id="KW-1185">Reference proteome</keyword>
<comment type="catalytic activity">
    <reaction evidence="10">
        <text>a triacylglycerol + H2O = a diacylglycerol + a fatty acid + H(+)</text>
        <dbReference type="Rhea" id="RHEA:12044"/>
        <dbReference type="ChEBI" id="CHEBI:15377"/>
        <dbReference type="ChEBI" id="CHEBI:15378"/>
        <dbReference type="ChEBI" id="CHEBI:17855"/>
        <dbReference type="ChEBI" id="CHEBI:18035"/>
        <dbReference type="ChEBI" id="CHEBI:28868"/>
        <dbReference type="EC" id="3.1.1.3"/>
    </reaction>
</comment>
<gene>
    <name evidence="13" type="ORF">PECUL_23A062010</name>
</gene>
<dbReference type="Gene3D" id="2.60.60.20">
    <property type="entry name" value="PLAT/LH2 domain"/>
    <property type="match status" value="1"/>
</dbReference>
<dbReference type="Proteomes" id="UP001295444">
    <property type="component" value="Chromosome 11"/>
</dbReference>
<comment type="similarity">
    <text evidence="2 9">Belongs to the AB hydrolase superfamily. Lipase family.</text>
</comment>
<feature type="domain" description="Lipase" evidence="11">
    <location>
        <begin position="34"/>
        <end position="359"/>
    </location>
</feature>
<evidence type="ECO:0000256" key="7">
    <source>
        <dbReference type="PIRSR" id="PIRSR000865-1"/>
    </source>
</evidence>
<organism evidence="13 14">
    <name type="scientific">Pelobates cultripes</name>
    <name type="common">Western spadefoot toad</name>
    <dbReference type="NCBI Taxonomy" id="61616"/>
    <lineage>
        <taxon>Eukaryota</taxon>
        <taxon>Metazoa</taxon>
        <taxon>Chordata</taxon>
        <taxon>Craniata</taxon>
        <taxon>Vertebrata</taxon>
        <taxon>Euteleostomi</taxon>
        <taxon>Amphibia</taxon>
        <taxon>Batrachia</taxon>
        <taxon>Anura</taxon>
        <taxon>Pelobatoidea</taxon>
        <taxon>Pelobatidae</taxon>
        <taxon>Pelobates</taxon>
    </lineage>
</organism>